<evidence type="ECO:0000313" key="4">
    <source>
        <dbReference type="Proteomes" id="UP000612361"/>
    </source>
</evidence>
<evidence type="ECO:0000256" key="1">
    <source>
        <dbReference type="SAM" id="Phobius"/>
    </source>
</evidence>
<protein>
    <submittedName>
        <fullName evidence="3">CPBP family intramembrane metalloprotease</fullName>
    </submittedName>
</protein>
<dbReference type="GO" id="GO:0004175">
    <property type="term" value="F:endopeptidase activity"/>
    <property type="evidence" value="ECO:0007669"/>
    <property type="project" value="UniProtKB-ARBA"/>
</dbReference>
<dbReference type="Pfam" id="PF02517">
    <property type="entry name" value="Rce1-like"/>
    <property type="match status" value="1"/>
</dbReference>
<evidence type="ECO:0000259" key="2">
    <source>
        <dbReference type="Pfam" id="PF02517"/>
    </source>
</evidence>
<sequence>MNLLYLPYLLLFGAIALSWLPPHPTWRWQPARIVATCSLAAAMSTGLLDWPGLVICLLCWLLIHLSAQAQLAAGWRALSCLGSALLVLGMASHLLPGFHNLQLISAVRYAPDSLPFTLYANFDKGYAGFLLLSYLSPRVTSCAQFLTDARRSLLLSIGAIAAVMTLACILQLIRWDLKWTPDIVIFLAVNLVLTCVAEEAFFRGFLQQKLSQQLPVTYPGAVSIVIIASIFGMLHAGGGWLYVLVATLAGIGYGWIYLRTGRIEMAILTHAALNLTHFVCFSYPKLTT</sequence>
<evidence type="ECO:0000313" key="3">
    <source>
        <dbReference type="EMBL" id="MBC3935978.1"/>
    </source>
</evidence>
<feature type="transmembrane region" description="Helical" evidence="1">
    <location>
        <begin position="214"/>
        <end position="234"/>
    </location>
</feature>
<name>A0A923I1C0_9BURK</name>
<keyword evidence="3" id="KW-0378">Hydrolase</keyword>
<proteinExistence type="predicted"/>
<feature type="transmembrane region" description="Helical" evidence="1">
    <location>
        <begin position="75"/>
        <end position="95"/>
    </location>
</feature>
<dbReference type="RefSeq" id="WP_186881544.1">
    <property type="nucleotide sequence ID" value="NZ_JACOGG010000011.1"/>
</dbReference>
<feature type="transmembrane region" description="Helical" evidence="1">
    <location>
        <begin position="240"/>
        <end position="258"/>
    </location>
</feature>
<keyword evidence="3" id="KW-0645">Protease</keyword>
<keyword evidence="4" id="KW-1185">Reference proteome</keyword>
<gene>
    <name evidence="3" type="ORF">H8K47_11450</name>
</gene>
<feature type="transmembrane region" description="Helical" evidence="1">
    <location>
        <begin position="179"/>
        <end position="202"/>
    </location>
</feature>
<keyword evidence="3" id="KW-0482">Metalloprotease</keyword>
<feature type="domain" description="CAAX prenyl protease 2/Lysostaphin resistance protein A-like" evidence="2">
    <location>
        <begin position="183"/>
        <end position="275"/>
    </location>
</feature>
<keyword evidence="1" id="KW-1133">Transmembrane helix</keyword>
<comment type="caution">
    <text evidence="3">The sequence shown here is derived from an EMBL/GenBank/DDBJ whole genome shotgun (WGS) entry which is preliminary data.</text>
</comment>
<keyword evidence="1" id="KW-0812">Transmembrane</keyword>
<feature type="transmembrane region" description="Helical" evidence="1">
    <location>
        <begin position="126"/>
        <end position="146"/>
    </location>
</feature>
<dbReference type="GO" id="GO:0080120">
    <property type="term" value="P:CAAX-box protein maturation"/>
    <property type="evidence" value="ECO:0007669"/>
    <property type="project" value="UniProtKB-ARBA"/>
</dbReference>
<feature type="transmembrane region" description="Helical" evidence="1">
    <location>
        <begin position="42"/>
        <end position="63"/>
    </location>
</feature>
<organism evidence="3 4">
    <name type="scientific">Undibacterium rugosum</name>
    <dbReference type="NCBI Taxonomy" id="2762291"/>
    <lineage>
        <taxon>Bacteria</taxon>
        <taxon>Pseudomonadati</taxon>
        <taxon>Pseudomonadota</taxon>
        <taxon>Betaproteobacteria</taxon>
        <taxon>Burkholderiales</taxon>
        <taxon>Oxalobacteraceae</taxon>
        <taxon>Undibacterium</taxon>
    </lineage>
</organism>
<keyword evidence="1" id="KW-0472">Membrane</keyword>
<dbReference type="EMBL" id="JACOGG010000011">
    <property type="protein sequence ID" value="MBC3935978.1"/>
    <property type="molecule type" value="Genomic_DNA"/>
</dbReference>
<dbReference type="GO" id="GO:0008237">
    <property type="term" value="F:metallopeptidase activity"/>
    <property type="evidence" value="ECO:0007669"/>
    <property type="project" value="UniProtKB-KW"/>
</dbReference>
<feature type="transmembrane region" description="Helical" evidence="1">
    <location>
        <begin position="153"/>
        <end position="173"/>
    </location>
</feature>
<dbReference type="InterPro" id="IPR003675">
    <property type="entry name" value="Rce1/LyrA-like_dom"/>
</dbReference>
<accession>A0A923I1C0</accession>
<dbReference type="AlphaFoldDB" id="A0A923I1C0"/>
<dbReference type="Proteomes" id="UP000612361">
    <property type="component" value="Unassembled WGS sequence"/>
</dbReference>
<reference evidence="3" key="1">
    <citation type="submission" date="2020-08" db="EMBL/GenBank/DDBJ databases">
        <title>Novel species isolated from subtropical streams in China.</title>
        <authorList>
            <person name="Lu H."/>
        </authorList>
    </citation>
    <scope>NUCLEOTIDE SEQUENCE</scope>
    <source>
        <strain evidence="3">CY7W</strain>
    </source>
</reference>